<organism evidence="4 5">
    <name type="scientific">Crenobacter luteus</name>
    <dbReference type="NCBI Taxonomy" id="1452487"/>
    <lineage>
        <taxon>Bacteria</taxon>
        <taxon>Pseudomonadati</taxon>
        <taxon>Pseudomonadota</taxon>
        <taxon>Betaproteobacteria</taxon>
        <taxon>Neisseriales</taxon>
        <taxon>Neisseriaceae</taxon>
        <taxon>Crenobacter</taxon>
    </lineage>
</organism>
<dbReference type="InterPro" id="IPR053147">
    <property type="entry name" value="Hsp_HslJ-like"/>
</dbReference>
<dbReference type="InterPro" id="IPR005184">
    <property type="entry name" value="DUF306_Meta_HslJ"/>
</dbReference>
<dbReference type="AlphaFoldDB" id="A0A161S9T4"/>
<dbReference type="STRING" id="1452487.AVW16_11615"/>
<dbReference type="RefSeq" id="WP_066612235.1">
    <property type="nucleotide sequence ID" value="NZ_LQQU01000022.1"/>
</dbReference>
<keyword evidence="5" id="KW-1185">Reference proteome</keyword>
<comment type="caution">
    <text evidence="4">The sequence shown here is derived from an EMBL/GenBank/DDBJ whole genome shotgun (WGS) entry which is preliminary data.</text>
</comment>
<evidence type="ECO:0000313" key="4">
    <source>
        <dbReference type="EMBL" id="KZE32443.1"/>
    </source>
</evidence>
<feature type="domain" description="DUF306" evidence="2">
    <location>
        <begin position="24"/>
        <end position="118"/>
    </location>
</feature>
<evidence type="ECO:0008006" key="6">
    <source>
        <dbReference type="Google" id="ProtNLM"/>
    </source>
</evidence>
<dbReference type="EMBL" id="LQQU01000022">
    <property type="protein sequence ID" value="KZE32443.1"/>
    <property type="molecule type" value="Genomic_DNA"/>
</dbReference>
<evidence type="ECO:0000259" key="3">
    <source>
        <dbReference type="Pfam" id="PF14302"/>
    </source>
</evidence>
<accession>A0A161S9T4</accession>
<feature type="chain" id="PRO_5007826325" description="DUF4377 domain-containing protein" evidence="1">
    <location>
        <begin position="22"/>
        <end position="219"/>
    </location>
</feature>
<evidence type="ECO:0000259" key="2">
    <source>
        <dbReference type="Pfam" id="PF03724"/>
    </source>
</evidence>
<evidence type="ECO:0000313" key="5">
    <source>
        <dbReference type="Proteomes" id="UP000076625"/>
    </source>
</evidence>
<dbReference type="Gene3D" id="2.40.128.270">
    <property type="match status" value="1"/>
</dbReference>
<dbReference type="InterPro" id="IPR025485">
    <property type="entry name" value="DUF4377"/>
</dbReference>
<dbReference type="PANTHER" id="PTHR35535">
    <property type="entry name" value="HEAT SHOCK PROTEIN HSLJ"/>
    <property type="match status" value="1"/>
</dbReference>
<sequence>MPRHLPALAILSTLAAAPAFAAPNLSGTEWRLVSPQAERAPTIRFDDGRASGFSGCNRFVWTHQDGKSQVAGTRMMCAPAAMRTEQAFLALLEAGPRVETDDRATTLSLVAGDTRYTFARVGAPSSAVPVAEHSEYLTVAPFTRPCSAGAGKMDCLQVKGADGAWQHFYGGIEGFTPEPGVGYTLKVRVIPVANPPADAPNRRVVLERVVMTEKAERLD</sequence>
<protein>
    <recommendedName>
        <fullName evidence="6">DUF4377 domain-containing protein</fullName>
    </recommendedName>
</protein>
<dbReference type="InterPro" id="IPR038670">
    <property type="entry name" value="HslJ-like_sf"/>
</dbReference>
<dbReference type="Pfam" id="PF14302">
    <property type="entry name" value="DUF4377"/>
    <property type="match status" value="1"/>
</dbReference>
<proteinExistence type="predicted"/>
<evidence type="ECO:0000256" key="1">
    <source>
        <dbReference type="SAM" id="SignalP"/>
    </source>
</evidence>
<feature type="signal peptide" evidence="1">
    <location>
        <begin position="1"/>
        <end position="21"/>
    </location>
</feature>
<feature type="domain" description="DUF4377" evidence="3">
    <location>
        <begin position="138"/>
        <end position="210"/>
    </location>
</feature>
<dbReference type="PANTHER" id="PTHR35535:SF1">
    <property type="entry name" value="HEAT SHOCK PROTEIN HSLJ"/>
    <property type="match status" value="1"/>
</dbReference>
<keyword evidence="1" id="KW-0732">Signal</keyword>
<name>A0A161S9T4_9NEIS</name>
<dbReference type="Proteomes" id="UP000076625">
    <property type="component" value="Unassembled WGS sequence"/>
</dbReference>
<dbReference type="Pfam" id="PF03724">
    <property type="entry name" value="META"/>
    <property type="match status" value="1"/>
</dbReference>
<reference evidence="5" key="1">
    <citation type="submission" date="2016-01" db="EMBL/GenBank/DDBJ databases">
        <title>Draft genome of Chromobacterium sp. F49.</title>
        <authorList>
            <person name="Hong K.W."/>
        </authorList>
    </citation>
    <scope>NUCLEOTIDE SEQUENCE [LARGE SCALE GENOMIC DNA]</scope>
    <source>
        <strain evidence="5">CN10</strain>
    </source>
</reference>
<gene>
    <name evidence="4" type="ORF">AVW16_11615</name>
</gene>
<dbReference type="OrthoDB" id="423130at2"/>